<dbReference type="EMBL" id="SDEE01000718">
    <property type="protein sequence ID" value="RXW14337.1"/>
    <property type="molecule type" value="Genomic_DNA"/>
</dbReference>
<proteinExistence type="predicted"/>
<organism evidence="8 9">
    <name type="scientific">Candolleomyces aberdarensis</name>
    <dbReference type="NCBI Taxonomy" id="2316362"/>
    <lineage>
        <taxon>Eukaryota</taxon>
        <taxon>Fungi</taxon>
        <taxon>Dikarya</taxon>
        <taxon>Basidiomycota</taxon>
        <taxon>Agaricomycotina</taxon>
        <taxon>Agaricomycetes</taxon>
        <taxon>Agaricomycetidae</taxon>
        <taxon>Agaricales</taxon>
        <taxon>Agaricineae</taxon>
        <taxon>Psathyrellaceae</taxon>
        <taxon>Candolleomyces</taxon>
    </lineage>
</organism>
<feature type="domain" description="Amino acid permease/ SLC12A" evidence="7">
    <location>
        <begin position="6"/>
        <end position="65"/>
    </location>
</feature>
<keyword evidence="2" id="KW-0813">Transport</keyword>
<keyword evidence="3" id="KW-0812">Transmembrane</keyword>
<keyword evidence="4" id="KW-0029">Amino-acid transport</keyword>
<reference evidence="8 9" key="1">
    <citation type="submission" date="2019-01" db="EMBL/GenBank/DDBJ databases">
        <title>Draft genome sequence of Psathyrella aberdarensis IHI B618.</title>
        <authorList>
            <person name="Buettner E."/>
            <person name="Kellner H."/>
        </authorList>
    </citation>
    <scope>NUCLEOTIDE SEQUENCE [LARGE SCALE GENOMIC DNA]</scope>
    <source>
        <strain evidence="8 9">IHI B618</strain>
    </source>
</reference>
<accession>A0A4Q2D4N6</accession>
<evidence type="ECO:0000256" key="3">
    <source>
        <dbReference type="ARBA" id="ARBA00022692"/>
    </source>
</evidence>
<keyword evidence="6" id="KW-0472">Membrane</keyword>
<dbReference type="PANTHER" id="PTHR43341:SF1">
    <property type="entry name" value="GENERAL AMINO-ACID PERMEASE GAP1"/>
    <property type="match status" value="1"/>
</dbReference>
<dbReference type="Pfam" id="PF00324">
    <property type="entry name" value="AA_permease"/>
    <property type="match status" value="1"/>
</dbReference>
<dbReference type="Gene3D" id="1.20.1740.10">
    <property type="entry name" value="Amino acid/polyamine transporter I"/>
    <property type="match status" value="1"/>
</dbReference>
<protein>
    <recommendedName>
        <fullName evidence="7">Amino acid permease/ SLC12A domain-containing protein</fullName>
    </recommendedName>
</protein>
<dbReference type="GO" id="GO:0015171">
    <property type="term" value="F:amino acid transmembrane transporter activity"/>
    <property type="evidence" value="ECO:0007669"/>
    <property type="project" value="TreeGrafter"/>
</dbReference>
<dbReference type="Proteomes" id="UP000290288">
    <property type="component" value="Unassembled WGS sequence"/>
</dbReference>
<evidence type="ECO:0000256" key="5">
    <source>
        <dbReference type="ARBA" id="ARBA00022989"/>
    </source>
</evidence>
<gene>
    <name evidence="8" type="ORF">EST38_g11518</name>
</gene>
<dbReference type="InterPro" id="IPR004841">
    <property type="entry name" value="AA-permease/SLC12A_dom"/>
</dbReference>
<evidence type="ECO:0000256" key="6">
    <source>
        <dbReference type="ARBA" id="ARBA00023136"/>
    </source>
</evidence>
<keyword evidence="5" id="KW-1133">Transmembrane helix</keyword>
<dbReference type="GO" id="GO:0016020">
    <property type="term" value="C:membrane"/>
    <property type="evidence" value="ECO:0007669"/>
    <property type="project" value="UniProtKB-SubCell"/>
</dbReference>
<evidence type="ECO:0000256" key="1">
    <source>
        <dbReference type="ARBA" id="ARBA00004141"/>
    </source>
</evidence>
<evidence type="ECO:0000259" key="7">
    <source>
        <dbReference type="Pfam" id="PF00324"/>
    </source>
</evidence>
<dbReference type="STRING" id="2316362.A0A4Q2D4N6"/>
<name>A0A4Q2D4N6_9AGAR</name>
<comment type="caution">
    <text evidence="8">The sequence shown here is derived from an EMBL/GenBank/DDBJ whole genome shotgun (WGS) entry which is preliminary data.</text>
</comment>
<sequence>MMTWTRVCSMFVTAAFTSAGTELVVLAASKAPDPRATMPPAVKRAVWCIIIIYNKSLTTLIGYDEPRLLGGSDATASPP</sequence>
<keyword evidence="9" id="KW-1185">Reference proteome</keyword>
<dbReference type="InterPro" id="IPR050524">
    <property type="entry name" value="APC_YAT"/>
</dbReference>
<evidence type="ECO:0000256" key="2">
    <source>
        <dbReference type="ARBA" id="ARBA00022448"/>
    </source>
</evidence>
<evidence type="ECO:0000313" key="9">
    <source>
        <dbReference type="Proteomes" id="UP000290288"/>
    </source>
</evidence>
<comment type="subcellular location">
    <subcellularLocation>
        <location evidence="1">Membrane</location>
        <topology evidence="1">Multi-pass membrane protein</topology>
    </subcellularLocation>
</comment>
<evidence type="ECO:0000313" key="8">
    <source>
        <dbReference type="EMBL" id="RXW14337.1"/>
    </source>
</evidence>
<dbReference type="PANTHER" id="PTHR43341">
    <property type="entry name" value="AMINO ACID PERMEASE"/>
    <property type="match status" value="1"/>
</dbReference>
<dbReference type="AlphaFoldDB" id="A0A4Q2D4N6"/>
<evidence type="ECO:0000256" key="4">
    <source>
        <dbReference type="ARBA" id="ARBA00022970"/>
    </source>
</evidence>